<evidence type="ECO:0000256" key="5">
    <source>
        <dbReference type="ARBA" id="ARBA00023155"/>
    </source>
</evidence>
<dbReference type="GO" id="GO:0003700">
    <property type="term" value="F:DNA-binding transcription factor activity"/>
    <property type="evidence" value="ECO:0007669"/>
    <property type="project" value="InterPro"/>
</dbReference>
<keyword evidence="7 9" id="KW-0539">Nucleus</keyword>
<evidence type="ECO:0000256" key="2">
    <source>
        <dbReference type="ARBA" id="ARBA00022473"/>
    </source>
</evidence>
<proteinExistence type="inferred from homology"/>
<dbReference type="InterPro" id="IPR001356">
    <property type="entry name" value="HD"/>
</dbReference>
<dbReference type="GO" id="GO:0050793">
    <property type="term" value="P:regulation of developmental process"/>
    <property type="evidence" value="ECO:0007669"/>
    <property type="project" value="InterPro"/>
</dbReference>
<keyword evidence="2" id="KW-0217">Developmental protein</keyword>
<protein>
    <recommendedName>
        <fullName evidence="11">Homeobox domain-containing protein</fullName>
    </recommendedName>
</protein>
<gene>
    <name evidence="12" type="ORF">KP509_19G009200</name>
</gene>
<dbReference type="GO" id="GO:0003677">
    <property type="term" value="F:DNA binding"/>
    <property type="evidence" value="ECO:0007669"/>
    <property type="project" value="UniProtKB-UniRule"/>
</dbReference>
<comment type="subcellular location">
    <subcellularLocation>
        <location evidence="1 9 10">Nucleus</location>
    </subcellularLocation>
</comment>
<dbReference type="Proteomes" id="UP000825935">
    <property type="component" value="Chromosome 19"/>
</dbReference>
<evidence type="ECO:0000256" key="3">
    <source>
        <dbReference type="ARBA" id="ARBA00023015"/>
    </source>
</evidence>
<evidence type="ECO:0000256" key="1">
    <source>
        <dbReference type="ARBA" id="ARBA00004123"/>
    </source>
</evidence>
<evidence type="ECO:0000256" key="9">
    <source>
        <dbReference type="PROSITE-ProRule" id="PRU00108"/>
    </source>
</evidence>
<dbReference type="AlphaFoldDB" id="A0A8T2SHQ6"/>
<keyword evidence="13" id="KW-1185">Reference proteome</keyword>
<comment type="caution">
    <text evidence="12">The sequence shown here is derived from an EMBL/GenBank/DDBJ whole genome shotgun (WGS) entry which is preliminary data.</text>
</comment>
<feature type="DNA-binding region" description="Homeobox" evidence="9">
    <location>
        <begin position="227"/>
        <end position="287"/>
    </location>
</feature>
<evidence type="ECO:0000256" key="4">
    <source>
        <dbReference type="ARBA" id="ARBA00023125"/>
    </source>
</evidence>
<accession>A0A8T2SHQ6</accession>
<dbReference type="Gene3D" id="1.10.10.60">
    <property type="entry name" value="Homeodomain-like"/>
    <property type="match status" value="1"/>
</dbReference>
<keyword evidence="3" id="KW-0805">Transcription regulation</keyword>
<organism evidence="12 13">
    <name type="scientific">Ceratopteris richardii</name>
    <name type="common">Triangle waterfern</name>
    <dbReference type="NCBI Taxonomy" id="49495"/>
    <lineage>
        <taxon>Eukaryota</taxon>
        <taxon>Viridiplantae</taxon>
        <taxon>Streptophyta</taxon>
        <taxon>Embryophyta</taxon>
        <taxon>Tracheophyta</taxon>
        <taxon>Polypodiopsida</taxon>
        <taxon>Polypodiidae</taxon>
        <taxon>Polypodiales</taxon>
        <taxon>Pteridineae</taxon>
        <taxon>Pteridaceae</taxon>
        <taxon>Parkerioideae</taxon>
        <taxon>Ceratopteris</taxon>
    </lineage>
</organism>
<sequence length="303" mass="33675">MYPGDQHDGDDYRVSFTPMNAAHRHSDSTATCPHTETVGRLDASLMQPALGTEPSVNYTYPQTSRRYFHQHYELGEQQKPPHFLQVQSTLPGQYITANVGRAPSWSQSSSQERANIDERMWKETKPVGPVMISRDEVQLLFGRASSNRSTHLGGVNVMDPERYLDDRVQDVRIDEPGALKSRNVHFLGKATSGNVGCASADVPSDRTFPAAATRICTQEGCGVPRPRWNPTQEQIQILETIFNSGTTTPSRDMIVDIAAQLRAYGNIGEANVFYWFQNRKARAKRKLQPAASPSSQASSHKSA</sequence>
<dbReference type="PANTHER" id="PTHR47288">
    <property type="entry name" value="WUSCHEL-RELATED HOMEOBOX 9"/>
    <property type="match status" value="1"/>
</dbReference>
<evidence type="ECO:0000256" key="6">
    <source>
        <dbReference type="ARBA" id="ARBA00023163"/>
    </source>
</evidence>
<dbReference type="SUPFAM" id="SSF46689">
    <property type="entry name" value="Homeodomain-like"/>
    <property type="match status" value="1"/>
</dbReference>
<dbReference type="OrthoDB" id="1896656at2759"/>
<dbReference type="EMBL" id="CM035424">
    <property type="protein sequence ID" value="KAH7351676.1"/>
    <property type="molecule type" value="Genomic_DNA"/>
</dbReference>
<comment type="similarity">
    <text evidence="8">Belongs to the WUS homeobox family.</text>
</comment>
<evidence type="ECO:0000256" key="7">
    <source>
        <dbReference type="ARBA" id="ARBA00023242"/>
    </source>
</evidence>
<evidence type="ECO:0000259" key="11">
    <source>
        <dbReference type="PROSITE" id="PS50071"/>
    </source>
</evidence>
<keyword evidence="6" id="KW-0804">Transcription</keyword>
<dbReference type="CDD" id="cd00086">
    <property type="entry name" value="homeodomain"/>
    <property type="match status" value="1"/>
</dbReference>
<feature type="domain" description="Homeobox" evidence="11">
    <location>
        <begin position="225"/>
        <end position="286"/>
    </location>
</feature>
<dbReference type="Pfam" id="PF00046">
    <property type="entry name" value="Homeodomain"/>
    <property type="match status" value="1"/>
</dbReference>
<evidence type="ECO:0000313" key="12">
    <source>
        <dbReference type="EMBL" id="KAH7351676.1"/>
    </source>
</evidence>
<keyword evidence="4 9" id="KW-0238">DNA-binding</keyword>
<evidence type="ECO:0000313" key="13">
    <source>
        <dbReference type="Proteomes" id="UP000825935"/>
    </source>
</evidence>
<reference evidence="12" key="1">
    <citation type="submission" date="2021-08" db="EMBL/GenBank/DDBJ databases">
        <title>WGS assembly of Ceratopteris richardii.</title>
        <authorList>
            <person name="Marchant D.B."/>
            <person name="Chen G."/>
            <person name="Jenkins J."/>
            <person name="Shu S."/>
            <person name="Leebens-Mack J."/>
            <person name="Grimwood J."/>
            <person name="Schmutz J."/>
            <person name="Soltis P."/>
            <person name="Soltis D."/>
            <person name="Chen Z.-H."/>
        </authorList>
    </citation>
    <scope>NUCLEOTIDE SEQUENCE</scope>
    <source>
        <strain evidence="12">Whitten #5841</strain>
        <tissue evidence="12">Leaf</tissue>
    </source>
</reference>
<dbReference type="SMART" id="SM00389">
    <property type="entry name" value="HOX"/>
    <property type="match status" value="1"/>
</dbReference>
<dbReference type="PROSITE" id="PS50071">
    <property type="entry name" value="HOMEOBOX_2"/>
    <property type="match status" value="1"/>
</dbReference>
<dbReference type="InterPro" id="IPR009057">
    <property type="entry name" value="Homeodomain-like_sf"/>
</dbReference>
<evidence type="ECO:0000256" key="8">
    <source>
        <dbReference type="ARBA" id="ARBA00024040"/>
    </source>
</evidence>
<dbReference type="PANTHER" id="PTHR47288:SF1">
    <property type="entry name" value="WUSCHEL-RELATED HOMEOBOX 9"/>
    <property type="match status" value="1"/>
</dbReference>
<dbReference type="GO" id="GO:0005634">
    <property type="term" value="C:nucleus"/>
    <property type="evidence" value="ECO:0007669"/>
    <property type="project" value="UniProtKB-SubCell"/>
</dbReference>
<keyword evidence="5 9" id="KW-0371">Homeobox</keyword>
<dbReference type="InterPro" id="IPR044557">
    <property type="entry name" value="WOX8/9-like"/>
</dbReference>
<name>A0A8T2SHQ6_CERRI</name>
<evidence type="ECO:0000256" key="10">
    <source>
        <dbReference type="RuleBase" id="RU000682"/>
    </source>
</evidence>